<protein>
    <submittedName>
        <fullName evidence="1">Uncharacterized protein</fullName>
    </submittedName>
</protein>
<dbReference type="EMBL" id="JBHSBW010000007">
    <property type="protein sequence ID" value="MFC4210353.1"/>
    <property type="molecule type" value="Genomic_DNA"/>
</dbReference>
<name>A0ABV8P516_9SPHI</name>
<keyword evidence="2" id="KW-1185">Reference proteome</keyword>
<evidence type="ECO:0000313" key="2">
    <source>
        <dbReference type="Proteomes" id="UP001595789"/>
    </source>
</evidence>
<proteinExistence type="predicted"/>
<gene>
    <name evidence="1" type="ORF">ACFOWA_04115</name>
</gene>
<evidence type="ECO:0000313" key="1">
    <source>
        <dbReference type="EMBL" id="MFC4210353.1"/>
    </source>
</evidence>
<reference evidence="2" key="1">
    <citation type="journal article" date="2019" name="Int. J. Syst. Evol. Microbiol.">
        <title>The Global Catalogue of Microorganisms (GCM) 10K type strain sequencing project: providing services to taxonomists for standard genome sequencing and annotation.</title>
        <authorList>
            <consortium name="The Broad Institute Genomics Platform"/>
            <consortium name="The Broad Institute Genome Sequencing Center for Infectious Disease"/>
            <person name="Wu L."/>
            <person name="Ma J."/>
        </authorList>
    </citation>
    <scope>NUCLEOTIDE SEQUENCE [LARGE SCALE GENOMIC DNA]</scope>
    <source>
        <strain evidence="2">CCM 8691</strain>
    </source>
</reference>
<organism evidence="1 2">
    <name type="scientific">Pedobacter lithocola</name>
    <dbReference type="NCBI Taxonomy" id="1908239"/>
    <lineage>
        <taxon>Bacteria</taxon>
        <taxon>Pseudomonadati</taxon>
        <taxon>Bacteroidota</taxon>
        <taxon>Sphingobacteriia</taxon>
        <taxon>Sphingobacteriales</taxon>
        <taxon>Sphingobacteriaceae</taxon>
        <taxon>Pedobacter</taxon>
    </lineage>
</organism>
<sequence length="80" mass="9153">MQTESIFIAHPTTIEQINALKAVVKAFNVKFEIKKDFNKKIAKSNDSKVYVDLKQGFKEVAFIQEGRMKGTSLEDFLNEL</sequence>
<dbReference type="Proteomes" id="UP001595789">
    <property type="component" value="Unassembled WGS sequence"/>
</dbReference>
<comment type="caution">
    <text evidence="1">The sequence shown here is derived from an EMBL/GenBank/DDBJ whole genome shotgun (WGS) entry which is preliminary data.</text>
</comment>
<dbReference type="RefSeq" id="WP_378982058.1">
    <property type="nucleotide sequence ID" value="NZ_JBHSBW010000007.1"/>
</dbReference>
<accession>A0ABV8P516</accession>